<dbReference type="EMBL" id="JAJPPU010000002">
    <property type="protein sequence ID" value="MCD8473459.1"/>
    <property type="molecule type" value="Genomic_DNA"/>
</dbReference>
<dbReference type="KEGG" id="xtw:AB672_03540"/>
<dbReference type="Pfam" id="PF01713">
    <property type="entry name" value="Smr"/>
    <property type="match status" value="1"/>
</dbReference>
<evidence type="ECO:0000313" key="4">
    <source>
        <dbReference type="Proteomes" id="UP000020406"/>
    </source>
</evidence>
<feature type="domain" description="Smr" evidence="1">
    <location>
        <begin position="97"/>
        <end position="178"/>
    </location>
</feature>
<dbReference type="Proteomes" id="UP001430701">
    <property type="component" value="Unassembled WGS sequence"/>
</dbReference>
<dbReference type="PANTHER" id="PTHR35562">
    <property type="entry name" value="DNA ENDONUCLEASE SMRA-RELATED"/>
    <property type="match status" value="1"/>
</dbReference>
<proteinExistence type="predicted"/>
<dbReference type="AlphaFoldDB" id="Z9JL54"/>
<dbReference type="STRING" id="1444770.AF72_03920"/>
<sequence length="180" mass="20130">MTQPNDNDNDAALFRAAIGAVRPLRPSETVFTPQLRSRPHRHIIQHKGNEAQSEFARLLRESAQLEAGDIISYRSNVLPSHLFQRLKRGQFSVQDELDLHGATAVQAETLLRQFLLDAHVHEYGCVRIIHGKGLQSNGGTPVLKKLVNQWLRLRKDVVAFHSSPPAQGGTGAVLVLLRRR</sequence>
<evidence type="ECO:0000313" key="2">
    <source>
        <dbReference type="EMBL" id="EWS78723.1"/>
    </source>
</evidence>
<dbReference type="PANTHER" id="PTHR35562:SF2">
    <property type="entry name" value="DNA ENDONUCLEASE SMRA-RELATED"/>
    <property type="match status" value="1"/>
</dbReference>
<protein>
    <submittedName>
        <fullName evidence="2">Smr DNA repair family protein</fullName>
    </submittedName>
    <submittedName>
        <fullName evidence="3">Smr/MutS family protein</fullName>
    </submittedName>
</protein>
<dbReference type="InterPro" id="IPR002625">
    <property type="entry name" value="Smr_dom"/>
</dbReference>
<dbReference type="PATRIC" id="fig|1444770.3.peg.959"/>
<dbReference type="GeneID" id="68900349"/>
<organism evidence="2 4">
    <name type="scientific">Xylella taiwanensis</name>
    <dbReference type="NCBI Taxonomy" id="1444770"/>
    <lineage>
        <taxon>Bacteria</taxon>
        <taxon>Pseudomonadati</taxon>
        <taxon>Pseudomonadota</taxon>
        <taxon>Gammaproteobacteria</taxon>
        <taxon>Lysobacterales</taxon>
        <taxon>Lysobacteraceae</taxon>
        <taxon>Xylella</taxon>
    </lineage>
</organism>
<dbReference type="Proteomes" id="UP000020406">
    <property type="component" value="Unassembled WGS sequence"/>
</dbReference>
<dbReference type="EMBL" id="JDSQ01000005">
    <property type="protein sequence ID" value="EWS78723.1"/>
    <property type="molecule type" value="Genomic_DNA"/>
</dbReference>
<evidence type="ECO:0000313" key="5">
    <source>
        <dbReference type="Proteomes" id="UP001430701"/>
    </source>
</evidence>
<reference evidence="3" key="2">
    <citation type="submission" date="2021-11" db="EMBL/GenBank/DDBJ databases">
        <title>Genome sequence of Xylella taiwanensis PLS432.</title>
        <authorList>
            <person name="Weng L.-W."/>
            <person name="Su C.-C."/>
            <person name="Tsai C.-W."/>
            <person name="Kuo C.-H."/>
        </authorList>
    </citation>
    <scope>NUCLEOTIDE SEQUENCE</scope>
    <source>
        <strain evidence="3">PLS432</strain>
    </source>
</reference>
<reference evidence="2 4" key="1">
    <citation type="journal article" date="2014" name="Genome Announc.">
        <title>Draft Genome Sequence of Xylella fastidiosa Pear Leaf Scorch Strain in Taiwan.</title>
        <authorList>
            <person name="Su C.C."/>
            <person name="Deng W.L."/>
            <person name="Jan F.J."/>
            <person name="Chang C.J."/>
            <person name="Huang H."/>
            <person name="Chen J."/>
        </authorList>
    </citation>
    <scope>NUCLEOTIDE SEQUENCE [LARGE SCALE GENOMIC DNA]</scope>
    <source>
        <strain evidence="2 4">PLS229</strain>
    </source>
</reference>
<accession>Z9JL54</accession>
<dbReference type="OrthoDB" id="9808881at2"/>
<dbReference type="GO" id="GO:0004520">
    <property type="term" value="F:DNA endonuclease activity"/>
    <property type="evidence" value="ECO:0007669"/>
    <property type="project" value="TreeGrafter"/>
</dbReference>
<dbReference type="SMART" id="SM00463">
    <property type="entry name" value="SMR"/>
    <property type="match status" value="1"/>
</dbReference>
<keyword evidence="5" id="KW-1185">Reference proteome</keyword>
<dbReference type="RefSeq" id="WP_038270636.1">
    <property type="nucleotide sequence ID" value="NZ_CP053627.1"/>
</dbReference>
<dbReference type="InterPro" id="IPR036063">
    <property type="entry name" value="Smr_dom_sf"/>
</dbReference>
<dbReference type="Gene3D" id="3.30.1370.110">
    <property type="match status" value="1"/>
</dbReference>
<evidence type="ECO:0000259" key="1">
    <source>
        <dbReference type="PROSITE" id="PS50828"/>
    </source>
</evidence>
<evidence type="ECO:0000313" key="3">
    <source>
        <dbReference type="EMBL" id="MCD8473459.1"/>
    </source>
</evidence>
<comment type="caution">
    <text evidence="2">The sequence shown here is derived from an EMBL/GenBank/DDBJ whole genome shotgun (WGS) entry which is preliminary data.</text>
</comment>
<dbReference type="PROSITE" id="PS50828">
    <property type="entry name" value="SMR"/>
    <property type="match status" value="1"/>
</dbReference>
<name>Z9JL54_9GAMM</name>
<dbReference type="SUPFAM" id="SSF160443">
    <property type="entry name" value="SMR domain-like"/>
    <property type="match status" value="1"/>
</dbReference>
<gene>
    <name evidence="2" type="ORF">AF72_03920</name>
    <name evidence="3" type="ORF">LPH55_08315</name>
</gene>
<dbReference type="eggNOG" id="COG2840">
    <property type="taxonomic scope" value="Bacteria"/>
</dbReference>